<dbReference type="Gene3D" id="3.30.310.280">
    <property type="match status" value="1"/>
</dbReference>
<feature type="domain" description="Aerobactin siderophore biosynthesis IucA/IucC N-terminal" evidence="2">
    <location>
        <begin position="137"/>
        <end position="381"/>
    </location>
</feature>
<comment type="pathway">
    <text evidence="1">Siderophore biosynthesis.</text>
</comment>
<gene>
    <name evidence="4" type="ORF">ACCI51_16080</name>
</gene>
<evidence type="ECO:0000259" key="2">
    <source>
        <dbReference type="Pfam" id="PF04183"/>
    </source>
</evidence>
<dbReference type="RefSeq" id="WP_371844481.1">
    <property type="nucleotide sequence ID" value="NZ_JBGMEL010000018.1"/>
</dbReference>
<dbReference type="Pfam" id="PF04183">
    <property type="entry name" value="IucA_IucC"/>
    <property type="match status" value="1"/>
</dbReference>
<protein>
    <submittedName>
        <fullName evidence="4">IucA/IucC family siderophore biosynthesis protein</fullName>
    </submittedName>
</protein>
<dbReference type="Pfam" id="PF06276">
    <property type="entry name" value="FhuF"/>
    <property type="match status" value="1"/>
</dbReference>
<reference evidence="4 5" key="1">
    <citation type="submission" date="2024-08" db="EMBL/GenBank/DDBJ databases">
        <authorList>
            <person name="Ishaq N."/>
        </authorList>
    </citation>
    <scope>NUCLEOTIDE SEQUENCE [LARGE SCALE GENOMIC DNA]</scope>
    <source>
        <strain evidence="4 5">JCM 30400</strain>
    </source>
</reference>
<dbReference type="InterPro" id="IPR022770">
    <property type="entry name" value="IucA/IucC-like_C"/>
</dbReference>
<organism evidence="4 5">
    <name type="scientific">Microbulbifer echini</name>
    <dbReference type="NCBI Taxonomy" id="1529067"/>
    <lineage>
        <taxon>Bacteria</taxon>
        <taxon>Pseudomonadati</taxon>
        <taxon>Pseudomonadota</taxon>
        <taxon>Gammaproteobacteria</taxon>
        <taxon>Cellvibrionales</taxon>
        <taxon>Microbulbiferaceae</taxon>
        <taxon>Microbulbifer</taxon>
    </lineage>
</organism>
<evidence type="ECO:0000313" key="5">
    <source>
        <dbReference type="Proteomes" id="UP001569414"/>
    </source>
</evidence>
<dbReference type="PANTHER" id="PTHR34384:SF6">
    <property type="entry name" value="STAPHYLOFERRIN B SYNTHASE"/>
    <property type="match status" value="1"/>
</dbReference>
<dbReference type="Gene3D" id="1.10.510.40">
    <property type="match status" value="1"/>
</dbReference>
<dbReference type="InterPro" id="IPR007310">
    <property type="entry name" value="Aerobactin_biosyn_IucA/IucC_N"/>
</dbReference>
<dbReference type="Gene3D" id="6.10.250.3370">
    <property type="match status" value="1"/>
</dbReference>
<evidence type="ECO:0000313" key="4">
    <source>
        <dbReference type="EMBL" id="MFA0792068.1"/>
    </source>
</evidence>
<feature type="domain" description="Aerobactin siderophore biosynthesis IucA/IucC-like C-terminal" evidence="3">
    <location>
        <begin position="402"/>
        <end position="565"/>
    </location>
</feature>
<accession>A0ABV4NRB5</accession>
<dbReference type="PANTHER" id="PTHR34384">
    <property type="entry name" value="L-2,3-DIAMINOPROPANOATE--CITRATE LIGASE"/>
    <property type="match status" value="1"/>
</dbReference>
<sequence>MSGDQYWKQANRALLVKSLAELCYEQALTATAEQNNQFSVNLATGIIYRFKGQLTIWDWLLIDAQSIERVAGGTVTSADDAAQFFIDACQDLEATSSTLGNLLHELANTLVADVALLQKRESLDAPALASLPDEQLQCLLDGHPKAMVNKGRIGWGAQEFNAYGTEAAQGVRLLWLGVRRELAVSGNSDAWDWPQLLAESLNETQRRQLDEACHAKGVDWQAFLPVPVHPWQWQHHIRQHYAQQISCGDLVLLGEFGDDYLPQVSLRTLSNLARPRALHVKLPLTVLNTSCYRGIPGKFMRCGPALSEWMQQLCDRDAQLQMRGTGILQEVAGLHVPHPYHEMIDGTPYRYRELLGATWRQSPASLCAEGERHLLMAALLQRDASGKSVAAALIAASGLSAEAWLEHLFDATVVPLYHLLSRYGIGLVAHSQNLTLVLRDDKVVRVLLKDFQGDLRLAQGDFPDRADLPETAAQALDQLPANYIIHDLFTGHFVTVLRYLSAQLMTESGLQELDFYGVLARVLRRYQESAQQDNAHMAERFQQFDLFRPHIERVCINRVRLRQGYDDSAERPVPIVGGDLANPLWLAEQELQQHQLQPKTAAALEA</sequence>
<proteinExistence type="predicted"/>
<comment type="caution">
    <text evidence="4">The sequence shown here is derived from an EMBL/GenBank/DDBJ whole genome shotgun (WGS) entry which is preliminary data.</text>
</comment>
<evidence type="ECO:0000256" key="1">
    <source>
        <dbReference type="ARBA" id="ARBA00004924"/>
    </source>
</evidence>
<keyword evidence="5" id="KW-1185">Reference proteome</keyword>
<name>A0ABV4NRB5_9GAMM</name>
<dbReference type="EMBL" id="JBGMEL010000018">
    <property type="protein sequence ID" value="MFA0792068.1"/>
    <property type="molecule type" value="Genomic_DNA"/>
</dbReference>
<dbReference type="InterPro" id="IPR037455">
    <property type="entry name" value="LucA/IucC-like"/>
</dbReference>
<dbReference type="Proteomes" id="UP001569414">
    <property type="component" value="Unassembled WGS sequence"/>
</dbReference>
<evidence type="ECO:0000259" key="3">
    <source>
        <dbReference type="Pfam" id="PF06276"/>
    </source>
</evidence>